<dbReference type="SMART" id="SM00254">
    <property type="entry name" value="ShKT"/>
    <property type="match status" value="1"/>
</dbReference>
<dbReference type="InterPro" id="IPR039542">
    <property type="entry name" value="Erv_N"/>
</dbReference>
<evidence type="ECO:0000313" key="3">
    <source>
        <dbReference type="EnsemblProtists" id="EOD23539"/>
    </source>
</evidence>
<feature type="domain" description="ShKT" evidence="2">
    <location>
        <begin position="180"/>
        <end position="214"/>
    </location>
</feature>
<dbReference type="HOGENOM" id="CLU_1067246_0_0_1"/>
<name>A0A0D3JJ54_EMIH1</name>
<dbReference type="Proteomes" id="UP000013827">
    <property type="component" value="Unassembled WGS sequence"/>
</dbReference>
<keyword evidence="1" id="KW-1133">Transmembrane helix</keyword>
<accession>A0A0D3JJ54</accession>
<dbReference type="PaxDb" id="2903-EOD23539"/>
<keyword evidence="1" id="KW-0812">Transmembrane</keyword>
<dbReference type="AlphaFoldDB" id="A0A0D3JJ54"/>
<dbReference type="GO" id="GO:0005783">
    <property type="term" value="C:endoplasmic reticulum"/>
    <property type="evidence" value="ECO:0007669"/>
    <property type="project" value="TreeGrafter"/>
</dbReference>
<keyword evidence="4" id="KW-1185">Reference proteome</keyword>
<dbReference type="EnsemblProtists" id="EOD23539">
    <property type="protein sequence ID" value="EOD23539"/>
    <property type="gene ID" value="EMIHUDRAFT_239531"/>
</dbReference>
<dbReference type="KEGG" id="ehx:EMIHUDRAFT_239531"/>
<dbReference type="Pfam" id="PF01549">
    <property type="entry name" value="ShK"/>
    <property type="match status" value="1"/>
</dbReference>
<reference evidence="4" key="1">
    <citation type="journal article" date="2013" name="Nature">
        <title>Pan genome of the phytoplankton Emiliania underpins its global distribution.</title>
        <authorList>
            <person name="Read B.A."/>
            <person name="Kegel J."/>
            <person name="Klute M.J."/>
            <person name="Kuo A."/>
            <person name="Lefebvre S.C."/>
            <person name="Maumus F."/>
            <person name="Mayer C."/>
            <person name="Miller J."/>
            <person name="Monier A."/>
            <person name="Salamov A."/>
            <person name="Young J."/>
            <person name="Aguilar M."/>
            <person name="Claverie J.M."/>
            <person name="Frickenhaus S."/>
            <person name="Gonzalez K."/>
            <person name="Herman E.K."/>
            <person name="Lin Y.C."/>
            <person name="Napier J."/>
            <person name="Ogata H."/>
            <person name="Sarno A.F."/>
            <person name="Shmutz J."/>
            <person name="Schroeder D."/>
            <person name="de Vargas C."/>
            <person name="Verret F."/>
            <person name="von Dassow P."/>
            <person name="Valentin K."/>
            <person name="Van de Peer Y."/>
            <person name="Wheeler G."/>
            <person name="Dacks J.B."/>
            <person name="Delwiche C.F."/>
            <person name="Dyhrman S.T."/>
            <person name="Glockner G."/>
            <person name="John U."/>
            <person name="Richards T."/>
            <person name="Worden A.Z."/>
            <person name="Zhang X."/>
            <person name="Grigoriev I.V."/>
            <person name="Allen A.E."/>
            <person name="Bidle K."/>
            <person name="Borodovsky M."/>
            <person name="Bowler C."/>
            <person name="Brownlee C."/>
            <person name="Cock J.M."/>
            <person name="Elias M."/>
            <person name="Gladyshev V.N."/>
            <person name="Groth M."/>
            <person name="Guda C."/>
            <person name="Hadaegh A."/>
            <person name="Iglesias-Rodriguez M.D."/>
            <person name="Jenkins J."/>
            <person name="Jones B.M."/>
            <person name="Lawson T."/>
            <person name="Leese F."/>
            <person name="Lindquist E."/>
            <person name="Lobanov A."/>
            <person name="Lomsadze A."/>
            <person name="Malik S.B."/>
            <person name="Marsh M.E."/>
            <person name="Mackinder L."/>
            <person name="Mock T."/>
            <person name="Mueller-Roeber B."/>
            <person name="Pagarete A."/>
            <person name="Parker M."/>
            <person name="Probert I."/>
            <person name="Quesneville H."/>
            <person name="Raines C."/>
            <person name="Rensing S.A."/>
            <person name="Riano-Pachon D.M."/>
            <person name="Richier S."/>
            <person name="Rokitta S."/>
            <person name="Shiraiwa Y."/>
            <person name="Soanes D.M."/>
            <person name="van der Giezen M."/>
            <person name="Wahlund T.M."/>
            <person name="Williams B."/>
            <person name="Wilson W."/>
            <person name="Wolfe G."/>
            <person name="Wurch L.L."/>
        </authorList>
    </citation>
    <scope>NUCLEOTIDE SEQUENCE</scope>
</reference>
<dbReference type="PROSITE" id="PS51670">
    <property type="entry name" value="SHKT"/>
    <property type="match status" value="1"/>
</dbReference>
<evidence type="ECO:0000313" key="4">
    <source>
        <dbReference type="Proteomes" id="UP000013827"/>
    </source>
</evidence>
<dbReference type="PANTHER" id="PTHR10984:SF37">
    <property type="entry name" value="PROTEIN DISULFIDE-ISOMERASE 5-3"/>
    <property type="match status" value="1"/>
</dbReference>
<dbReference type="Gene3D" id="1.10.10.1940">
    <property type="match status" value="1"/>
</dbReference>
<reference evidence="3" key="2">
    <citation type="submission" date="2024-10" db="UniProtKB">
        <authorList>
            <consortium name="EnsemblProtists"/>
        </authorList>
    </citation>
    <scope>IDENTIFICATION</scope>
</reference>
<dbReference type="Pfam" id="PF13850">
    <property type="entry name" value="ERGIC_N"/>
    <property type="match status" value="1"/>
</dbReference>
<dbReference type="STRING" id="2903.R1ERR9"/>
<evidence type="ECO:0000259" key="2">
    <source>
        <dbReference type="PROSITE" id="PS51670"/>
    </source>
</evidence>
<feature type="transmembrane region" description="Helical" evidence="1">
    <location>
        <begin position="25"/>
        <end position="45"/>
    </location>
</feature>
<protein>
    <recommendedName>
        <fullName evidence="2">ShKT domain-containing protein</fullName>
    </recommendedName>
</protein>
<sequence length="261" mass="27273">MGAATRVRSAHFFKKVPKEITEGTWLGGVVSITGVLVTALLVASLTQTYRTATVKTELMLDRPADSTVDVSFNITMERLPCRFASVDLFDETGTKRLNITLSIRKTRLSALDGSHLPDAAPEVWTDEPGEVAALAGEAGGEVGRQLSSTDGVVPVLTSFPDPAVAAARSAKGASGDAPPCVDLDESCPSWAKGGECDKNANYMHKNCAKACGVCDPGVEAPPDPPAGTVSFDDYLLDKELSLVAFGAPRALVPLVAKDGAV</sequence>
<dbReference type="InterPro" id="IPR003582">
    <property type="entry name" value="ShKT_dom"/>
</dbReference>
<dbReference type="RefSeq" id="XP_005775968.1">
    <property type="nucleotide sequence ID" value="XM_005775911.1"/>
</dbReference>
<dbReference type="eggNOG" id="KOG2667">
    <property type="taxonomic scope" value="Eukaryota"/>
</dbReference>
<keyword evidence="1" id="KW-0472">Membrane</keyword>
<dbReference type="InterPro" id="IPR045888">
    <property type="entry name" value="Erv"/>
</dbReference>
<organism evidence="3 4">
    <name type="scientific">Emiliania huxleyi (strain CCMP1516)</name>
    <dbReference type="NCBI Taxonomy" id="280463"/>
    <lineage>
        <taxon>Eukaryota</taxon>
        <taxon>Haptista</taxon>
        <taxon>Haptophyta</taxon>
        <taxon>Prymnesiophyceae</taxon>
        <taxon>Isochrysidales</taxon>
        <taxon>Noelaerhabdaceae</taxon>
        <taxon>Emiliania</taxon>
    </lineage>
</organism>
<evidence type="ECO:0000256" key="1">
    <source>
        <dbReference type="SAM" id="Phobius"/>
    </source>
</evidence>
<dbReference type="GO" id="GO:0030134">
    <property type="term" value="C:COPII-coated ER to Golgi transport vesicle"/>
    <property type="evidence" value="ECO:0007669"/>
    <property type="project" value="TreeGrafter"/>
</dbReference>
<proteinExistence type="predicted"/>
<dbReference type="GeneID" id="17269085"/>
<dbReference type="PANTHER" id="PTHR10984">
    <property type="entry name" value="ENDOPLASMIC RETICULUM-GOLGI INTERMEDIATE COMPARTMENT PROTEIN"/>
    <property type="match status" value="1"/>
</dbReference>